<reference evidence="7 8" key="1">
    <citation type="journal article" date="2018" name="Front. Plant Sci.">
        <title>Red Clover (Trifolium pratense) and Zigzag Clover (T. medium) - A Picture of Genomic Similarities and Differences.</title>
        <authorList>
            <person name="Dluhosova J."/>
            <person name="Istvanek J."/>
            <person name="Nedelnik J."/>
            <person name="Repkova J."/>
        </authorList>
    </citation>
    <scope>NUCLEOTIDE SEQUENCE [LARGE SCALE GENOMIC DNA]</scope>
    <source>
        <strain evidence="8">cv. 10/8</strain>
        <tissue evidence="7">Leaf</tissue>
    </source>
</reference>
<protein>
    <recommendedName>
        <fullName evidence="6">RRM domain-containing protein</fullName>
    </recommendedName>
</protein>
<dbReference type="SUPFAM" id="SSF54928">
    <property type="entry name" value="RNA-binding domain, RBD"/>
    <property type="match status" value="1"/>
</dbReference>
<gene>
    <name evidence="7" type="ORF">A2U01_0000984</name>
</gene>
<evidence type="ECO:0000313" key="7">
    <source>
        <dbReference type="EMBL" id="MCH80219.1"/>
    </source>
</evidence>
<dbReference type="Pfam" id="PF00076">
    <property type="entry name" value="RRM_1"/>
    <property type="match status" value="1"/>
</dbReference>
<dbReference type="SMART" id="SM00360">
    <property type="entry name" value="RRM"/>
    <property type="match status" value="1"/>
</dbReference>
<evidence type="ECO:0000259" key="6">
    <source>
        <dbReference type="PROSITE" id="PS50102"/>
    </source>
</evidence>
<dbReference type="InterPro" id="IPR035979">
    <property type="entry name" value="RBD_domain_sf"/>
</dbReference>
<dbReference type="GO" id="GO:0008380">
    <property type="term" value="P:RNA splicing"/>
    <property type="evidence" value="ECO:0007669"/>
    <property type="project" value="UniProtKB-KW"/>
</dbReference>
<keyword evidence="3" id="KW-0508">mRNA splicing</keyword>
<dbReference type="InterPro" id="IPR012677">
    <property type="entry name" value="Nucleotide-bd_a/b_plait_sf"/>
</dbReference>
<dbReference type="CDD" id="cd00590">
    <property type="entry name" value="RRM_SF"/>
    <property type="match status" value="1"/>
</dbReference>
<dbReference type="PROSITE" id="PS50102">
    <property type="entry name" value="RRM"/>
    <property type="match status" value="1"/>
</dbReference>
<dbReference type="InterPro" id="IPR000504">
    <property type="entry name" value="RRM_dom"/>
</dbReference>
<keyword evidence="2" id="KW-0747">Spliceosome</keyword>
<feature type="region of interest" description="Disordered" evidence="5">
    <location>
        <begin position="90"/>
        <end position="121"/>
    </location>
</feature>
<dbReference type="GO" id="GO:0006397">
    <property type="term" value="P:mRNA processing"/>
    <property type="evidence" value="ECO:0007669"/>
    <property type="project" value="UniProtKB-KW"/>
</dbReference>
<accession>A0A392LZ06</accession>
<name>A0A392LZ06_9FABA</name>
<evidence type="ECO:0000313" key="8">
    <source>
        <dbReference type="Proteomes" id="UP000265520"/>
    </source>
</evidence>
<evidence type="ECO:0000256" key="2">
    <source>
        <dbReference type="ARBA" id="ARBA00022728"/>
    </source>
</evidence>
<proteinExistence type="predicted"/>
<dbReference type="Gene3D" id="3.30.70.330">
    <property type="match status" value="1"/>
</dbReference>
<dbReference type="GO" id="GO:0003723">
    <property type="term" value="F:RNA binding"/>
    <property type="evidence" value="ECO:0007669"/>
    <property type="project" value="UniProtKB-UniRule"/>
</dbReference>
<comment type="caution">
    <text evidence="7">The sequence shown here is derived from an EMBL/GenBank/DDBJ whole genome shotgun (WGS) entry which is preliminary data.</text>
</comment>
<sequence length="191" mass="22664">MNIPQSNNNTFFFTNFPDGITVTEIWESFARYWRVGEVYIPAKRDKFGRRFGFARFADVRDAQELLKKIEGTWFGTYKLRANLSRFKRGEDESGSKAQEKEKQKVEAKHTGEGKKRNGKSFKEMLTEGGAKEIVQKDKRPNLQGNFKQIQSTEIKRKITGRIWSIHNTWTVFWGLKRYRRMLKDWYPVECY</sequence>
<evidence type="ECO:0000256" key="3">
    <source>
        <dbReference type="ARBA" id="ARBA00023187"/>
    </source>
</evidence>
<dbReference type="PANTHER" id="PTHR23147">
    <property type="entry name" value="SERINE/ARGININE RICH SPLICING FACTOR"/>
    <property type="match status" value="1"/>
</dbReference>
<dbReference type="GO" id="GO:0005681">
    <property type="term" value="C:spliceosomal complex"/>
    <property type="evidence" value="ECO:0007669"/>
    <property type="project" value="UniProtKB-KW"/>
</dbReference>
<evidence type="ECO:0000256" key="5">
    <source>
        <dbReference type="SAM" id="MobiDB-lite"/>
    </source>
</evidence>
<dbReference type="EMBL" id="LXQA010000805">
    <property type="protein sequence ID" value="MCH80219.1"/>
    <property type="molecule type" value="Genomic_DNA"/>
</dbReference>
<dbReference type="Proteomes" id="UP000265520">
    <property type="component" value="Unassembled WGS sequence"/>
</dbReference>
<keyword evidence="4" id="KW-0694">RNA-binding</keyword>
<evidence type="ECO:0000256" key="1">
    <source>
        <dbReference type="ARBA" id="ARBA00022664"/>
    </source>
</evidence>
<feature type="domain" description="RRM" evidence="6">
    <location>
        <begin position="9"/>
        <end position="86"/>
    </location>
</feature>
<dbReference type="InterPro" id="IPR050907">
    <property type="entry name" value="SRSF"/>
</dbReference>
<keyword evidence="8" id="KW-1185">Reference proteome</keyword>
<evidence type="ECO:0000256" key="4">
    <source>
        <dbReference type="PROSITE-ProRule" id="PRU00176"/>
    </source>
</evidence>
<dbReference type="AlphaFoldDB" id="A0A392LZ06"/>
<keyword evidence="1" id="KW-0507">mRNA processing</keyword>
<organism evidence="7 8">
    <name type="scientific">Trifolium medium</name>
    <dbReference type="NCBI Taxonomy" id="97028"/>
    <lineage>
        <taxon>Eukaryota</taxon>
        <taxon>Viridiplantae</taxon>
        <taxon>Streptophyta</taxon>
        <taxon>Embryophyta</taxon>
        <taxon>Tracheophyta</taxon>
        <taxon>Spermatophyta</taxon>
        <taxon>Magnoliopsida</taxon>
        <taxon>eudicotyledons</taxon>
        <taxon>Gunneridae</taxon>
        <taxon>Pentapetalae</taxon>
        <taxon>rosids</taxon>
        <taxon>fabids</taxon>
        <taxon>Fabales</taxon>
        <taxon>Fabaceae</taxon>
        <taxon>Papilionoideae</taxon>
        <taxon>50 kb inversion clade</taxon>
        <taxon>NPAAA clade</taxon>
        <taxon>Hologalegina</taxon>
        <taxon>IRL clade</taxon>
        <taxon>Trifolieae</taxon>
        <taxon>Trifolium</taxon>
    </lineage>
</organism>